<feature type="domain" description="Aminoacyl-transfer RNA synthetases class-II family profile" evidence="13">
    <location>
        <begin position="1"/>
        <end position="263"/>
    </location>
</feature>
<organism evidence="14 15">
    <name type="scientific">Candidatus Egerieisoma faecipullorum</name>
    <dbReference type="NCBI Taxonomy" id="2840963"/>
    <lineage>
        <taxon>Bacteria</taxon>
        <taxon>Bacillati</taxon>
        <taxon>Bacillota</taxon>
        <taxon>Clostridia</taxon>
        <taxon>Eubacteriales</taxon>
        <taxon>Clostridiaceae</taxon>
        <taxon>Clostridiaceae incertae sedis</taxon>
        <taxon>Candidatus Egerieisoma</taxon>
    </lineage>
</organism>
<dbReference type="CDD" id="cd00859">
    <property type="entry name" value="HisRS_anticodon"/>
    <property type="match status" value="1"/>
</dbReference>
<dbReference type="Gene3D" id="3.40.50.800">
    <property type="entry name" value="Anticodon-binding domain"/>
    <property type="match status" value="1"/>
</dbReference>
<sequence>QHYGDLTFPFRRYHIGKVYRGEKPQKGRFREFYQCDIDIIGNGTLGIVNDAEIVSVIFSTFKALNIGKFKIMINNRKLLNGCFAHLGIRDHVEALRIIDKIDKIGRENVKRELVAIGIGAEPAEALLDFIGISGSIQEILSQLKSKNISNAAYAQGLAELEAVCGNIKALGVDEQYFTISLKIARGLDYYTGTVYETLLTDYPQLGSICSGGRYDELASNYTRQSLPGVGISIGLSRLFYQLNEVGAISCDGACTPTEILFIPMEDTVSYTLEKATAFRNAGYRVEVYLNEGKLSKKLTYANKLGIPYVIVVGSEEREKGILRIKNMATGEQTELSSPEDVKSIVKK</sequence>
<comment type="similarity">
    <text evidence="1">Belongs to the class-II aminoacyl-tRNA synthetase family.</text>
</comment>
<dbReference type="InterPro" id="IPR045864">
    <property type="entry name" value="aa-tRNA-synth_II/BPL/LPL"/>
</dbReference>
<dbReference type="PANTHER" id="PTHR11476:SF7">
    <property type="entry name" value="HISTIDINE--TRNA LIGASE"/>
    <property type="match status" value="1"/>
</dbReference>
<dbReference type="GO" id="GO:0140096">
    <property type="term" value="F:catalytic activity, acting on a protein"/>
    <property type="evidence" value="ECO:0007669"/>
    <property type="project" value="UniProtKB-ARBA"/>
</dbReference>
<dbReference type="EMBL" id="DVMM01000086">
    <property type="protein sequence ID" value="HIU29508.1"/>
    <property type="molecule type" value="Genomic_DNA"/>
</dbReference>
<evidence type="ECO:0000256" key="11">
    <source>
        <dbReference type="NCBIfam" id="TIGR00442"/>
    </source>
</evidence>
<keyword evidence="8" id="KW-0648">Protein biosynthesis</keyword>
<dbReference type="PANTHER" id="PTHR11476">
    <property type="entry name" value="HISTIDYL-TRNA SYNTHETASE"/>
    <property type="match status" value="1"/>
</dbReference>
<evidence type="ECO:0000313" key="15">
    <source>
        <dbReference type="Proteomes" id="UP000824089"/>
    </source>
</evidence>
<evidence type="ECO:0000256" key="4">
    <source>
        <dbReference type="ARBA" id="ARBA00022490"/>
    </source>
</evidence>
<dbReference type="SUPFAM" id="SSF55681">
    <property type="entry name" value="Class II aaRS and biotin synthetases"/>
    <property type="match status" value="1"/>
</dbReference>
<dbReference type="PROSITE" id="PS50862">
    <property type="entry name" value="AA_TRNA_LIGASE_II"/>
    <property type="match status" value="1"/>
</dbReference>
<dbReference type="SUPFAM" id="SSF52954">
    <property type="entry name" value="Class II aaRS ABD-related"/>
    <property type="match status" value="1"/>
</dbReference>
<dbReference type="NCBIfam" id="TIGR00442">
    <property type="entry name" value="hisS"/>
    <property type="match status" value="1"/>
</dbReference>
<evidence type="ECO:0000256" key="3">
    <source>
        <dbReference type="ARBA" id="ARBA00017399"/>
    </source>
</evidence>
<dbReference type="EC" id="6.1.1.21" evidence="2 11"/>
<protein>
    <recommendedName>
        <fullName evidence="3 11">Histidine--tRNA ligase</fullName>
        <ecNumber evidence="2 11">6.1.1.21</ecNumber>
    </recommendedName>
</protein>
<evidence type="ECO:0000313" key="14">
    <source>
        <dbReference type="EMBL" id="HIU29508.1"/>
    </source>
</evidence>
<dbReference type="PIRSF" id="PIRSF001549">
    <property type="entry name" value="His-tRNA_synth"/>
    <property type="match status" value="1"/>
</dbReference>
<evidence type="ECO:0000256" key="7">
    <source>
        <dbReference type="ARBA" id="ARBA00022840"/>
    </source>
</evidence>
<dbReference type="InterPro" id="IPR015807">
    <property type="entry name" value="His-tRNA-ligase"/>
</dbReference>
<feature type="binding site" evidence="12">
    <location>
        <position position="38"/>
    </location>
    <ligand>
        <name>L-histidine</name>
        <dbReference type="ChEBI" id="CHEBI:57595"/>
    </ligand>
</feature>
<dbReference type="InterPro" id="IPR033656">
    <property type="entry name" value="HisRS_anticodon"/>
</dbReference>
<feature type="binding site" evidence="12">
    <location>
        <position position="185"/>
    </location>
    <ligand>
        <name>L-histidine</name>
        <dbReference type="ChEBI" id="CHEBI:57595"/>
    </ligand>
</feature>
<comment type="caution">
    <text evidence="14">The sequence shown here is derived from an EMBL/GenBank/DDBJ whole genome shotgun (WGS) entry which is preliminary data.</text>
</comment>
<keyword evidence="7" id="KW-0067">ATP-binding</keyword>
<feature type="non-terminal residue" evidence="14">
    <location>
        <position position="1"/>
    </location>
</feature>
<evidence type="ECO:0000256" key="6">
    <source>
        <dbReference type="ARBA" id="ARBA00022741"/>
    </source>
</evidence>
<keyword evidence="4" id="KW-0963">Cytoplasm</keyword>
<keyword evidence="6" id="KW-0547">Nucleotide-binding</keyword>
<dbReference type="InterPro" id="IPR041715">
    <property type="entry name" value="HisRS-like_core"/>
</dbReference>
<dbReference type="InterPro" id="IPR004154">
    <property type="entry name" value="Anticodon-bd"/>
</dbReference>
<reference evidence="14" key="2">
    <citation type="journal article" date="2021" name="PeerJ">
        <title>Extensive microbial diversity within the chicken gut microbiome revealed by metagenomics and culture.</title>
        <authorList>
            <person name="Gilroy R."/>
            <person name="Ravi A."/>
            <person name="Getino M."/>
            <person name="Pursley I."/>
            <person name="Horton D.L."/>
            <person name="Alikhan N.F."/>
            <person name="Baker D."/>
            <person name="Gharbi K."/>
            <person name="Hall N."/>
            <person name="Watson M."/>
            <person name="Adriaenssens E.M."/>
            <person name="Foster-Nyarko E."/>
            <person name="Jarju S."/>
            <person name="Secka A."/>
            <person name="Antonio M."/>
            <person name="Oren A."/>
            <person name="Chaudhuri R.R."/>
            <person name="La Ragione R."/>
            <person name="Hildebrand F."/>
            <person name="Pallen M.J."/>
        </authorList>
    </citation>
    <scope>NUCLEOTIDE SEQUENCE</scope>
    <source>
        <strain evidence="14">CHK195-4489</strain>
    </source>
</reference>
<comment type="catalytic activity">
    <reaction evidence="10">
        <text>tRNA(His) + L-histidine + ATP = L-histidyl-tRNA(His) + AMP + diphosphate + H(+)</text>
        <dbReference type="Rhea" id="RHEA:17313"/>
        <dbReference type="Rhea" id="RHEA-COMP:9665"/>
        <dbReference type="Rhea" id="RHEA-COMP:9689"/>
        <dbReference type="ChEBI" id="CHEBI:15378"/>
        <dbReference type="ChEBI" id="CHEBI:30616"/>
        <dbReference type="ChEBI" id="CHEBI:33019"/>
        <dbReference type="ChEBI" id="CHEBI:57595"/>
        <dbReference type="ChEBI" id="CHEBI:78442"/>
        <dbReference type="ChEBI" id="CHEBI:78527"/>
        <dbReference type="ChEBI" id="CHEBI:456215"/>
        <dbReference type="EC" id="6.1.1.21"/>
    </reaction>
</comment>
<dbReference type="GO" id="GO:0006427">
    <property type="term" value="P:histidyl-tRNA aminoacylation"/>
    <property type="evidence" value="ECO:0007669"/>
    <property type="project" value="UniProtKB-UniRule"/>
</dbReference>
<dbReference type="InterPro" id="IPR004516">
    <property type="entry name" value="HisRS/HisZ"/>
</dbReference>
<evidence type="ECO:0000256" key="2">
    <source>
        <dbReference type="ARBA" id="ARBA00012815"/>
    </source>
</evidence>
<dbReference type="InterPro" id="IPR006195">
    <property type="entry name" value="aa-tRNA-synth_II"/>
</dbReference>
<dbReference type="Pfam" id="PF03129">
    <property type="entry name" value="HGTP_anticodon"/>
    <property type="match status" value="1"/>
</dbReference>
<keyword evidence="9" id="KW-0030">Aminoacyl-tRNA synthetase</keyword>
<dbReference type="InterPro" id="IPR036621">
    <property type="entry name" value="Anticodon-bd_dom_sf"/>
</dbReference>
<evidence type="ECO:0000256" key="5">
    <source>
        <dbReference type="ARBA" id="ARBA00022598"/>
    </source>
</evidence>
<dbReference type="Gene3D" id="3.30.930.10">
    <property type="entry name" value="Bira Bifunctional Protein, Domain 2"/>
    <property type="match status" value="1"/>
</dbReference>
<dbReference type="CDD" id="cd00773">
    <property type="entry name" value="HisRS-like_core"/>
    <property type="match status" value="1"/>
</dbReference>
<dbReference type="GO" id="GO:0004821">
    <property type="term" value="F:histidine-tRNA ligase activity"/>
    <property type="evidence" value="ECO:0007669"/>
    <property type="project" value="UniProtKB-UniRule"/>
</dbReference>
<gene>
    <name evidence="14" type="primary">hisS</name>
    <name evidence="14" type="ORF">IAD50_04325</name>
</gene>
<evidence type="ECO:0000256" key="8">
    <source>
        <dbReference type="ARBA" id="ARBA00022917"/>
    </source>
</evidence>
<dbReference type="Pfam" id="PF13393">
    <property type="entry name" value="tRNA-synt_His"/>
    <property type="match status" value="1"/>
</dbReference>
<evidence type="ECO:0000256" key="12">
    <source>
        <dbReference type="PIRSR" id="PIRSR001549-1"/>
    </source>
</evidence>
<dbReference type="GO" id="GO:0005524">
    <property type="term" value="F:ATP binding"/>
    <property type="evidence" value="ECO:0007669"/>
    <property type="project" value="UniProtKB-KW"/>
</dbReference>
<evidence type="ECO:0000256" key="9">
    <source>
        <dbReference type="ARBA" id="ARBA00023146"/>
    </source>
</evidence>
<keyword evidence="5 14" id="KW-0436">Ligase</keyword>
<evidence type="ECO:0000256" key="1">
    <source>
        <dbReference type="ARBA" id="ARBA00008226"/>
    </source>
</evidence>
<dbReference type="AlphaFoldDB" id="A0A9D1I933"/>
<feature type="binding site" evidence="12">
    <location>
        <position position="34"/>
    </location>
    <ligand>
        <name>L-histidine</name>
        <dbReference type="ChEBI" id="CHEBI:57595"/>
    </ligand>
</feature>
<dbReference type="GO" id="GO:0016740">
    <property type="term" value="F:transferase activity"/>
    <property type="evidence" value="ECO:0007669"/>
    <property type="project" value="UniProtKB-ARBA"/>
</dbReference>
<feature type="binding site" evidence="12">
    <location>
        <position position="20"/>
    </location>
    <ligand>
        <name>L-histidine</name>
        <dbReference type="ChEBI" id="CHEBI:57595"/>
    </ligand>
</feature>
<proteinExistence type="inferred from homology"/>
<accession>A0A9D1I933</accession>
<feature type="binding site" evidence="12">
    <location>
        <begin position="189"/>
        <end position="190"/>
    </location>
    <ligand>
        <name>L-histidine</name>
        <dbReference type="ChEBI" id="CHEBI:57595"/>
    </ligand>
</feature>
<evidence type="ECO:0000259" key="13">
    <source>
        <dbReference type="PROSITE" id="PS50862"/>
    </source>
</evidence>
<name>A0A9D1I933_9CLOT</name>
<dbReference type="GO" id="GO:0005737">
    <property type="term" value="C:cytoplasm"/>
    <property type="evidence" value="ECO:0007669"/>
    <property type="project" value="UniProtKB-UniRule"/>
</dbReference>
<dbReference type="Proteomes" id="UP000824089">
    <property type="component" value="Unassembled WGS sequence"/>
</dbReference>
<reference evidence="14" key="1">
    <citation type="submission" date="2020-10" db="EMBL/GenBank/DDBJ databases">
        <authorList>
            <person name="Gilroy R."/>
        </authorList>
    </citation>
    <scope>NUCLEOTIDE SEQUENCE</scope>
    <source>
        <strain evidence="14">CHK195-4489</strain>
    </source>
</reference>
<evidence type="ECO:0000256" key="10">
    <source>
        <dbReference type="ARBA" id="ARBA00047639"/>
    </source>
</evidence>